<dbReference type="InterPro" id="IPR003961">
    <property type="entry name" value="FN3_dom"/>
</dbReference>
<dbReference type="PROSITE" id="PS50853">
    <property type="entry name" value="FN3"/>
    <property type="match status" value="1"/>
</dbReference>
<name>A0ABQ9H494_9NEOP</name>
<dbReference type="SUPFAM" id="SSF49265">
    <property type="entry name" value="Fibronectin type III"/>
    <property type="match status" value="1"/>
</dbReference>
<sequence length="139" mass="15238">MVERNMCRPGHTPTLQGLRYPGGVVLFEWFPPPPPGNYCITHYSLHVTGGDFVAENLPASATSLEVRHLPVCTGLNVSLTAFGSAGRSSPPTFFRLQPQEAGEAQTVVLTSLSFHSSMCMLTYRHGCYSTTKPRNVREL</sequence>
<comment type="caution">
    <text evidence="2">The sequence shown here is derived from an EMBL/GenBank/DDBJ whole genome shotgun (WGS) entry which is preliminary data.</text>
</comment>
<dbReference type="Proteomes" id="UP001159363">
    <property type="component" value="Chromosome 6"/>
</dbReference>
<proteinExistence type="predicted"/>
<reference evidence="2 3" key="1">
    <citation type="submission" date="2023-02" db="EMBL/GenBank/DDBJ databases">
        <title>LHISI_Scaffold_Assembly.</title>
        <authorList>
            <person name="Stuart O.P."/>
            <person name="Cleave R."/>
            <person name="Magrath M.J.L."/>
            <person name="Mikheyev A.S."/>
        </authorList>
    </citation>
    <scope>NUCLEOTIDE SEQUENCE [LARGE SCALE GENOMIC DNA]</scope>
    <source>
        <strain evidence="2">Daus_M_001</strain>
        <tissue evidence="2">Leg muscle</tissue>
    </source>
</reference>
<keyword evidence="3" id="KW-1185">Reference proteome</keyword>
<dbReference type="InterPro" id="IPR036116">
    <property type="entry name" value="FN3_sf"/>
</dbReference>
<protein>
    <recommendedName>
        <fullName evidence="1">Fibronectin type-III domain-containing protein</fullName>
    </recommendedName>
</protein>
<accession>A0ABQ9H494</accession>
<gene>
    <name evidence="2" type="ORF">PR048_019690</name>
</gene>
<feature type="domain" description="Fibronectin type-III" evidence="1">
    <location>
        <begin position="9"/>
        <end position="101"/>
    </location>
</feature>
<evidence type="ECO:0000313" key="2">
    <source>
        <dbReference type="EMBL" id="KAJ8879084.1"/>
    </source>
</evidence>
<evidence type="ECO:0000313" key="3">
    <source>
        <dbReference type="Proteomes" id="UP001159363"/>
    </source>
</evidence>
<evidence type="ECO:0000259" key="1">
    <source>
        <dbReference type="PROSITE" id="PS50853"/>
    </source>
</evidence>
<dbReference type="EMBL" id="JARBHB010000007">
    <property type="protein sequence ID" value="KAJ8879084.1"/>
    <property type="molecule type" value="Genomic_DNA"/>
</dbReference>
<organism evidence="2 3">
    <name type="scientific">Dryococelus australis</name>
    <dbReference type="NCBI Taxonomy" id="614101"/>
    <lineage>
        <taxon>Eukaryota</taxon>
        <taxon>Metazoa</taxon>
        <taxon>Ecdysozoa</taxon>
        <taxon>Arthropoda</taxon>
        <taxon>Hexapoda</taxon>
        <taxon>Insecta</taxon>
        <taxon>Pterygota</taxon>
        <taxon>Neoptera</taxon>
        <taxon>Polyneoptera</taxon>
        <taxon>Phasmatodea</taxon>
        <taxon>Verophasmatodea</taxon>
        <taxon>Anareolatae</taxon>
        <taxon>Phasmatidae</taxon>
        <taxon>Eurycanthinae</taxon>
        <taxon>Dryococelus</taxon>
    </lineage>
</organism>